<dbReference type="GO" id="GO:0005886">
    <property type="term" value="C:plasma membrane"/>
    <property type="evidence" value="ECO:0007669"/>
    <property type="project" value="TreeGrafter"/>
</dbReference>
<feature type="transmembrane region" description="Helical" evidence="22">
    <location>
        <begin position="883"/>
        <end position="903"/>
    </location>
</feature>
<feature type="region of interest" description="Disordered" evidence="21">
    <location>
        <begin position="1"/>
        <end position="49"/>
    </location>
</feature>
<evidence type="ECO:0000256" key="20">
    <source>
        <dbReference type="ARBA" id="ARBA00049387"/>
    </source>
</evidence>
<evidence type="ECO:0000256" key="9">
    <source>
        <dbReference type="ARBA" id="ARBA00022692"/>
    </source>
</evidence>
<feature type="transmembrane region" description="Helical" evidence="22">
    <location>
        <begin position="672"/>
        <end position="690"/>
    </location>
</feature>
<evidence type="ECO:0000256" key="7">
    <source>
        <dbReference type="ARBA" id="ARBA00022617"/>
    </source>
</evidence>
<keyword evidence="11" id="KW-0967">Endosome</keyword>
<protein>
    <submittedName>
        <fullName evidence="24">Metalloreductase STEAP3</fullName>
    </submittedName>
</protein>
<keyword evidence="14" id="KW-0560">Oxidoreductase</keyword>
<reference evidence="24" key="1">
    <citation type="submission" date="2020-03" db="EMBL/GenBank/DDBJ databases">
        <title>Studies in the Genomics of Life Span.</title>
        <authorList>
            <person name="Glass D."/>
        </authorList>
    </citation>
    <scope>NUCLEOTIDE SEQUENCE</scope>
    <source>
        <strain evidence="24">LTLLF</strain>
        <tissue evidence="24">Muscle</tissue>
    </source>
</reference>
<keyword evidence="10" id="KW-0479">Metal-binding</keyword>
<feature type="domain" description="Pyrroline-5-carboxylate reductase catalytic N-terminal" evidence="23">
    <location>
        <begin position="488"/>
        <end position="575"/>
    </location>
</feature>
<evidence type="ECO:0000259" key="23">
    <source>
        <dbReference type="Pfam" id="PF03807"/>
    </source>
</evidence>
<evidence type="ECO:0000256" key="15">
    <source>
        <dbReference type="ARBA" id="ARBA00023004"/>
    </source>
</evidence>
<comment type="caution">
    <text evidence="24">The sequence shown here is derived from an EMBL/GenBank/DDBJ whole genome shotgun (WGS) entry which is preliminary data.</text>
</comment>
<evidence type="ECO:0000256" key="10">
    <source>
        <dbReference type="ARBA" id="ARBA00022723"/>
    </source>
</evidence>
<comment type="cofactor">
    <cofactor evidence="1">
        <name>heme b</name>
        <dbReference type="ChEBI" id="CHEBI:60344"/>
    </cofactor>
</comment>
<dbReference type="InterPro" id="IPR036291">
    <property type="entry name" value="NAD(P)-bd_dom_sf"/>
</dbReference>
<feature type="transmembrane region" description="Helical" evidence="22">
    <location>
        <begin position="296"/>
        <end position="316"/>
    </location>
</feature>
<feature type="region of interest" description="Disordered" evidence="21">
    <location>
        <begin position="61"/>
        <end position="93"/>
    </location>
</feature>
<evidence type="ECO:0000313" key="24">
    <source>
        <dbReference type="EMBL" id="KAH0500462.1"/>
    </source>
</evidence>
<dbReference type="GO" id="GO:0006826">
    <property type="term" value="P:iron ion transport"/>
    <property type="evidence" value="ECO:0007669"/>
    <property type="project" value="UniProtKB-KW"/>
</dbReference>
<keyword evidence="16" id="KW-0186">Copper</keyword>
<keyword evidence="7" id="KW-0349">Heme</keyword>
<feature type="transmembrane region" description="Helical" evidence="22">
    <location>
        <begin position="763"/>
        <end position="784"/>
    </location>
</feature>
<dbReference type="PANTHER" id="PTHR14239">
    <property type="entry name" value="DUDULIN-RELATED"/>
    <property type="match status" value="1"/>
</dbReference>
<accession>A0A8J6FYT6</accession>
<keyword evidence="17" id="KW-0406">Ion transport</keyword>
<dbReference type="Proteomes" id="UP000710432">
    <property type="component" value="Unassembled WGS sequence"/>
</dbReference>
<evidence type="ECO:0000256" key="11">
    <source>
        <dbReference type="ARBA" id="ARBA00022753"/>
    </source>
</evidence>
<comment type="cofactor">
    <cofactor evidence="2">
        <name>FAD</name>
        <dbReference type="ChEBI" id="CHEBI:57692"/>
    </cofactor>
</comment>
<keyword evidence="18 22" id="KW-0472">Membrane</keyword>
<dbReference type="Gene3D" id="3.40.50.720">
    <property type="entry name" value="NAD(P)-binding Rossmann-like Domain"/>
    <property type="match status" value="2"/>
</dbReference>
<keyword evidence="5" id="KW-0813">Transport</keyword>
<comment type="subcellular location">
    <subcellularLocation>
        <location evidence="3">Endosome membrane</location>
        <topology evidence="3">Multi-pass membrane protein</topology>
    </subcellularLocation>
</comment>
<comment type="catalytic activity">
    <reaction evidence="20">
        <text>2 Fe(2+) + NADP(+) + H(+) = 2 Fe(3+) + NADPH</text>
        <dbReference type="Rhea" id="RHEA:71767"/>
        <dbReference type="ChEBI" id="CHEBI:15378"/>
        <dbReference type="ChEBI" id="CHEBI:29033"/>
        <dbReference type="ChEBI" id="CHEBI:29034"/>
        <dbReference type="ChEBI" id="CHEBI:57783"/>
        <dbReference type="ChEBI" id="CHEBI:58349"/>
    </reaction>
    <physiologicalReaction direction="right-to-left" evidence="20">
        <dbReference type="Rhea" id="RHEA:71769"/>
    </physiologicalReaction>
</comment>
<evidence type="ECO:0000256" key="6">
    <source>
        <dbReference type="ARBA" id="ARBA00022496"/>
    </source>
</evidence>
<dbReference type="Pfam" id="PF03807">
    <property type="entry name" value="F420_oxidored"/>
    <property type="match status" value="2"/>
</dbReference>
<evidence type="ECO:0000313" key="25">
    <source>
        <dbReference type="Proteomes" id="UP000710432"/>
    </source>
</evidence>
<evidence type="ECO:0000256" key="8">
    <source>
        <dbReference type="ARBA" id="ARBA00022630"/>
    </source>
</evidence>
<evidence type="ECO:0000256" key="2">
    <source>
        <dbReference type="ARBA" id="ARBA00001974"/>
    </source>
</evidence>
<keyword evidence="15" id="KW-0408">Iron</keyword>
<feature type="transmembrane region" description="Helical" evidence="22">
    <location>
        <begin position="389"/>
        <end position="409"/>
    </location>
</feature>
<feature type="domain" description="Pyrroline-5-carboxylate reductase catalytic N-terminal" evidence="23">
    <location>
        <begin position="114"/>
        <end position="201"/>
    </location>
</feature>
<feature type="transmembrane region" description="Helical" evidence="22">
    <location>
        <begin position="915"/>
        <end position="936"/>
    </location>
</feature>
<comment type="catalytic activity">
    <reaction evidence="19">
        <text>2 Cu(+) + NADP(+) + H(+) = 2 Cu(2+) + NADPH</text>
        <dbReference type="Rhea" id="RHEA:71771"/>
        <dbReference type="ChEBI" id="CHEBI:15378"/>
        <dbReference type="ChEBI" id="CHEBI:29036"/>
        <dbReference type="ChEBI" id="CHEBI:49552"/>
        <dbReference type="ChEBI" id="CHEBI:57783"/>
        <dbReference type="ChEBI" id="CHEBI:58349"/>
    </reaction>
    <physiologicalReaction direction="right-to-left" evidence="19">
        <dbReference type="Rhea" id="RHEA:71773"/>
    </physiologicalReaction>
</comment>
<evidence type="ECO:0000256" key="17">
    <source>
        <dbReference type="ARBA" id="ARBA00023065"/>
    </source>
</evidence>
<evidence type="ECO:0000256" key="19">
    <source>
        <dbReference type="ARBA" id="ARBA00048958"/>
    </source>
</evidence>
<organism evidence="24 25">
    <name type="scientific">Microtus ochrogaster</name>
    <name type="common">Prairie vole</name>
    <dbReference type="NCBI Taxonomy" id="79684"/>
    <lineage>
        <taxon>Eukaryota</taxon>
        <taxon>Metazoa</taxon>
        <taxon>Chordata</taxon>
        <taxon>Craniata</taxon>
        <taxon>Vertebrata</taxon>
        <taxon>Euteleostomi</taxon>
        <taxon>Mammalia</taxon>
        <taxon>Eutheria</taxon>
        <taxon>Euarchontoglires</taxon>
        <taxon>Glires</taxon>
        <taxon>Rodentia</taxon>
        <taxon>Myomorpha</taxon>
        <taxon>Muroidea</taxon>
        <taxon>Cricetidae</taxon>
        <taxon>Arvicolinae</taxon>
        <taxon>Microtus</taxon>
    </lineage>
</organism>
<evidence type="ECO:0000256" key="3">
    <source>
        <dbReference type="ARBA" id="ARBA00004337"/>
    </source>
</evidence>
<comment type="similarity">
    <text evidence="4">Belongs to the STEAP family.</text>
</comment>
<evidence type="ECO:0000256" key="1">
    <source>
        <dbReference type="ARBA" id="ARBA00001970"/>
    </source>
</evidence>
<evidence type="ECO:0000256" key="14">
    <source>
        <dbReference type="ARBA" id="ARBA00023002"/>
    </source>
</evidence>
<dbReference type="GO" id="GO:0015677">
    <property type="term" value="P:copper ion import"/>
    <property type="evidence" value="ECO:0007669"/>
    <property type="project" value="TreeGrafter"/>
</dbReference>
<dbReference type="PANTHER" id="PTHR14239:SF8">
    <property type="entry name" value="METALLOREDUCTASE STEAP3"/>
    <property type="match status" value="1"/>
</dbReference>
<evidence type="ECO:0000256" key="4">
    <source>
        <dbReference type="ARBA" id="ARBA00007729"/>
    </source>
</evidence>
<dbReference type="GO" id="GO:0008823">
    <property type="term" value="F:cupric reductase (NADH) activity"/>
    <property type="evidence" value="ECO:0007669"/>
    <property type="project" value="TreeGrafter"/>
</dbReference>
<sequence>MGRVATTRPGPAPPAGGARREEESRAEPPPPLATCSCHGSSKRRAAEVSDPLHVRVHRPRDPWRASAVRATSSHRTKPREPATAMSGDMDKPLISRRLVDSDGSLAEVPSKAPKVGILGSGDFARSLATRLVSSGFSVVVGSRNPKRTAGLFPSAAHVTFQEEAVSSPQVVFVAVFREHYSSLCSLGDQLAGKILVDVSNPTEKEHLQNHQSNAEYLASLFPACTVVKAFNVISAWALQAGPRDGNRQVLICSDQLEAKHTISEMTRTMGFTPLDMGSLASAREIEAIPLRLFPSWKVPILLALGLFVCFYAYNFIRDVLQPYVRKHENKFYKVPLSVVNTTLPCVAYVLLSLVYLPGVLAAALQLRRGTKYQRFPDWLDHWLQHRKQIGLLSFFFGMLHALYSFCLPLRRSHRYDLVNLAVKQVQPTTFTGSYLGTTVAILTRADLSVGDQEGAATAMSGDMDKPLISRRLVDSDGSLAEVPSKAPKVGILGSGDFARSLATRLVSSGFSVVVGSRNPKRTAGLFPSAAHVTFQEEAVSSPQVVFVAVFREHYSSLCSLGDQLAGKILVDVSNPTEKEHLQNHQSNAEYLASLFPACTVVKAFNVISAWALQAGPRDGNRQVLICSDQLEAKHTISEMTRTMGFTPLDMGSLASAREIEAIPLRLFPSWKVPILLALGLFVCFYAYNFIRDVLQPYVRKHENKFYKVPLSVVNTTLPCVAYVLLSLVYLPGVLAAALQLRRGTKYQRFPDWLDHWLQHRKQIGLLSFFFGMLHALYSFCLPLRRSHRYDLVNLAVKQVQPTTFTGSYLGTTVAILTRADLSVGDQEGAGETQDDGACLRRHSEKVWRLACQSLAMLSQFIVDVVLANKSRLWVEEEVWRMEIYLSMGVLALGMLSLLAVTSLPSIANSLNWKEFSFVQSTLGFVALMLSTLHTLTYGWTRAFEENHYKFYLPPTFTLTLLLPCVIILAKGLFLLPCLSRRLTKIRRGWEKDGAVKFMLPADHMQGEKTSHV</sequence>
<feature type="transmembrane region" description="Helical" evidence="22">
    <location>
        <begin position="710"/>
        <end position="738"/>
    </location>
</feature>
<evidence type="ECO:0000256" key="13">
    <source>
        <dbReference type="ARBA" id="ARBA00022989"/>
    </source>
</evidence>
<feature type="transmembrane region" description="Helical" evidence="22">
    <location>
        <begin position="956"/>
        <end position="978"/>
    </location>
</feature>
<evidence type="ECO:0000256" key="18">
    <source>
        <dbReference type="ARBA" id="ARBA00023136"/>
    </source>
</evidence>
<dbReference type="InterPro" id="IPR028939">
    <property type="entry name" value="P5C_Rdtase_cat_N"/>
</dbReference>
<evidence type="ECO:0000256" key="5">
    <source>
        <dbReference type="ARBA" id="ARBA00022448"/>
    </source>
</evidence>
<dbReference type="GO" id="GO:0052851">
    <property type="term" value="F:ferric-chelate reductase (NADPH) activity"/>
    <property type="evidence" value="ECO:0007669"/>
    <property type="project" value="TreeGrafter"/>
</dbReference>
<evidence type="ECO:0000256" key="21">
    <source>
        <dbReference type="SAM" id="MobiDB-lite"/>
    </source>
</evidence>
<evidence type="ECO:0000256" key="16">
    <source>
        <dbReference type="ARBA" id="ARBA00023008"/>
    </source>
</evidence>
<keyword evidence="13 22" id="KW-1133">Transmembrane helix</keyword>
<evidence type="ECO:0000256" key="22">
    <source>
        <dbReference type="SAM" id="Phobius"/>
    </source>
</evidence>
<gene>
    <name evidence="24" type="ORF">LTLLF_201420</name>
</gene>
<dbReference type="InterPro" id="IPR051267">
    <property type="entry name" value="STEAP_metalloreductase"/>
</dbReference>
<dbReference type="SUPFAM" id="SSF51735">
    <property type="entry name" value="NAD(P)-binding Rossmann-fold domains"/>
    <property type="match status" value="2"/>
</dbReference>
<keyword evidence="12" id="KW-0274">FAD</keyword>
<keyword evidence="6" id="KW-0410">Iron transport</keyword>
<dbReference type="FunFam" id="3.40.50.720:FF:000051">
    <property type="entry name" value="STEAP2 metalloreductase"/>
    <property type="match status" value="2"/>
</dbReference>
<feature type="transmembrane region" description="Helical" evidence="22">
    <location>
        <begin position="337"/>
        <end position="364"/>
    </location>
</feature>
<dbReference type="GO" id="GO:0046872">
    <property type="term" value="F:metal ion binding"/>
    <property type="evidence" value="ECO:0007669"/>
    <property type="project" value="UniProtKB-KW"/>
</dbReference>
<evidence type="ECO:0000256" key="12">
    <source>
        <dbReference type="ARBA" id="ARBA00022827"/>
    </source>
</evidence>
<proteinExistence type="inferred from homology"/>
<dbReference type="GO" id="GO:0010008">
    <property type="term" value="C:endosome membrane"/>
    <property type="evidence" value="ECO:0007669"/>
    <property type="project" value="UniProtKB-SubCell"/>
</dbReference>
<name>A0A8J6FYT6_MICOH</name>
<dbReference type="EMBL" id="JAATJU010027499">
    <property type="protein sequence ID" value="KAH0500462.1"/>
    <property type="molecule type" value="Genomic_DNA"/>
</dbReference>
<keyword evidence="8" id="KW-0285">Flavoprotein</keyword>
<dbReference type="AlphaFoldDB" id="A0A8J6FYT6"/>
<keyword evidence="9 22" id="KW-0812">Transmembrane</keyword>